<evidence type="ECO:0008006" key="3">
    <source>
        <dbReference type="Google" id="ProtNLM"/>
    </source>
</evidence>
<gene>
    <name evidence="1" type="ORF">COU03_03345</name>
</gene>
<evidence type="ECO:0000313" key="2">
    <source>
        <dbReference type="Proteomes" id="UP000228906"/>
    </source>
</evidence>
<accession>A0A2H0UW49</accession>
<dbReference type="InterPro" id="IPR036866">
    <property type="entry name" value="RibonucZ/Hydroxyglut_hydro"/>
</dbReference>
<dbReference type="Proteomes" id="UP000228906">
    <property type="component" value="Unassembled WGS sequence"/>
</dbReference>
<protein>
    <recommendedName>
        <fullName evidence="3">MBL fold metallo-hydrolase</fullName>
    </recommendedName>
</protein>
<dbReference type="Gene3D" id="3.60.15.10">
    <property type="entry name" value="Ribonuclease Z/Hydroxyacylglutathione hydrolase-like"/>
    <property type="match status" value="1"/>
</dbReference>
<sequence>MQITWRGQSCFEITVKNKENGETTIVFDPFAEEAGLKLPKLSADILLVSHNHADHNNVKAVGGDYFLIDSAGEYEIKDVFVQGIKAWHDNQGGKERGEVMIYKIEAEGIKVCHLSDLGQKELTSEQLEQIGDIDVLFLPVGGKYTIDAKDASEIVSQIEPRIVIPMHYKLPNQKSEIDGVERFLKVMGEVAIQPEKKLKITAKNLPAEETKIIILEP</sequence>
<reference evidence="2" key="1">
    <citation type="submission" date="2017-09" db="EMBL/GenBank/DDBJ databases">
        <title>Depth-based differentiation of microbial function through sediment-hosted aquifers and enrichment of novel symbionts in the deep terrestrial subsurface.</title>
        <authorList>
            <person name="Probst A.J."/>
            <person name="Ladd B."/>
            <person name="Jarett J.K."/>
            <person name="Geller-Mcgrath D.E."/>
            <person name="Sieber C.M.K."/>
            <person name="Emerson J.B."/>
            <person name="Anantharaman K."/>
            <person name="Thomas B.C."/>
            <person name="Malmstrom R."/>
            <person name="Stieglmeier M."/>
            <person name="Klingl A."/>
            <person name="Woyke T."/>
            <person name="Ryan C.M."/>
            <person name="Banfield J.F."/>
        </authorList>
    </citation>
    <scope>NUCLEOTIDE SEQUENCE [LARGE SCALE GENOMIC DNA]</scope>
</reference>
<dbReference type="PANTHER" id="PTHR39189">
    <property type="entry name" value="UPF0173 METAL-DEPENDENT HYDROLASE YTKL"/>
    <property type="match status" value="1"/>
</dbReference>
<comment type="caution">
    <text evidence="1">The sequence shown here is derived from an EMBL/GenBank/DDBJ whole genome shotgun (WGS) entry which is preliminary data.</text>
</comment>
<dbReference type="PANTHER" id="PTHR39189:SF1">
    <property type="entry name" value="UPF0173 METAL-DEPENDENT HYDROLASE YTKL"/>
    <property type="match status" value="1"/>
</dbReference>
<organism evidence="1 2">
    <name type="scientific">bacterium (Candidatus Gribaldobacteria) CG10_big_fil_rev_8_21_14_0_10_41_12</name>
    <dbReference type="NCBI Taxonomy" id="2014277"/>
    <lineage>
        <taxon>Bacteria</taxon>
        <taxon>Candidatus Gribaldobacteria</taxon>
    </lineage>
</organism>
<name>A0A2H0UW49_9BACT</name>
<evidence type="ECO:0000313" key="1">
    <source>
        <dbReference type="EMBL" id="PIR91033.1"/>
    </source>
</evidence>
<dbReference type="EMBL" id="PFAV01000061">
    <property type="protein sequence ID" value="PIR91033.1"/>
    <property type="molecule type" value="Genomic_DNA"/>
</dbReference>
<dbReference type="Pfam" id="PF13483">
    <property type="entry name" value="Lactamase_B_3"/>
    <property type="match status" value="1"/>
</dbReference>
<proteinExistence type="predicted"/>
<dbReference type="AlphaFoldDB" id="A0A2H0UW49"/>
<dbReference type="SUPFAM" id="SSF56281">
    <property type="entry name" value="Metallo-hydrolase/oxidoreductase"/>
    <property type="match status" value="1"/>
</dbReference>